<feature type="domain" description="Glycosyl transferase family 3" evidence="4">
    <location>
        <begin position="102"/>
        <end position="321"/>
    </location>
</feature>
<keyword evidence="3" id="KW-0028">Amino-acid biosynthesis</keyword>
<evidence type="ECO:0000313" key="7">
    <source>
        <dbReference type="Proteomes" id="UP000095347"/>
    </source>
</evidence>
<reference evidence="7" key="1">
    <citation type="submission" date="2016-07" db="EMBL/GenBank/DDBJ databases">
        <authorList>
            <person name="Florea S."/>
            <person name="Webb J.S."/>
            <person name="Jaromczyk J."/>
            <person name="Schardl C.L."/>
        </authorList>
    </citation>
    <scope>NUCLEOTIDE SEQUENCE [LARGE SCALE GENOMIC DNA]</scope>
    <source>
        <strain evidence="7">MV-1</strain>
    </source>
</reference>
<evidence type="ECO:0000256" key="1">
    <source>
        <dbReference type="ARBA" id="ARBA00022676"/>
    </source>
</evidence>
<dbReference type="InterPro" id="IPR017459">
    <property type="entry name" value="Glycosyl_Trfase_fam3_N_dom"/>
</dbReference>
<evidence type="ECO:0000256" key="3">
    <source>
        <dbReference type="ARBA" id="ARBA00022822"/>
    </source>
</evidence>
<dbReference type="STRING" id="28181.BEN30_06430"/>
<keyword evidence="7" id="KW-1185">Reference proteome</keyword>
<protein>
    <submittedName>
        <fullName evidence="6">Glycosyl transferase</fullName>
    </submittedName>
</protein>
<dbReference type="InterPro" id="IPR036320">
    <property type="entry name" value="Glycosyl_Trfase_fam3_N_dom_sf"/>
</dbReference>
<keyword evidence="3" id="KW-0822">Tryptophan biosynthesis</keyword>
<proteinExistence type="predicted"/>
<keyword evidence="3" id="KW-0057">Aromatic amino acid biosynthesis</keyword>
<organism evidence="6 7">
    <name type="scientific">Magnetovibrio blakemorei</name>
    <dbReference type="NCBI Taxonomy" id="28181"/>
    <lineage>
        <taxon>Bacteria</taxon>
        <taxon>Pseudomonadati</taxon>
        <taxon>Pseudomonadota</taxon>
        <taxon>Alphaproteobacteria</taxon>
        <taxon>Rhodospirillales</taxon>
        <taxon>Magnetovibrionaceae</taxon>
        <taxon>Magnetovibrio</taxon>
    </lineage>
</organism>
<dbReference type="PANTHER" id="PTHR43285">
    <property type="entry name" value="ANTHRANILATE PHOSPHORIBOSYLTRANSFERASE"/>
    <property type="match status" value="1"/>
</dbReference>
<sequence length="334" mass="37437">MITEHPFAQFIRIIGRGPNLSRPLDEEEMYEAAKMIVAGNVESLQLGAFLCILRMRTEVPGEAAGFVRAVRDTLTMPQNAPTVDVDWASYSGKKRQLPWYLLSALLLAQNGITICMQGTEGHTEGRLFSSEALTQLGIPHAGSLAEAADQIRATNFAYLPLRNFVPRLQDIIELKPILGVRSPINTFARMINPFNAAHEMQTVFHPNYRDVHRESAQLLGQKHMAVFKGEGGEAERRPHKPVVVQYLHDGVQSEEVWPELVAENSFYKDEALDITRLPKIWNGDENDEYGEAAIIGTAAYVLRLMNRAASPTEAVEQARNMWTTRNRAHMFQAA</sequence>
<dbReference type="OrthoDB" id="8455878at2"/>
<keyword evidence="1" id="KW-0328">Glycosyltransferase</keyword>
<evidence type="ECO:0000313" key="6">
    <source>
        <dbReference type="EMBL" id="OEJ68390.1"/>
    </source>
</evidence>
<dbReference type="Gene3D" id="3.40.1030.10">
    <property type="entry name" value="Nucleoside phosphorylase/phosphoribosyltransferase catalytic domain"/>
    <property type="match status" value="1"/>
</dbReference>
<dbReference type="Pfam" id="PF00591">
    <property type="entry name" value="Glycos_transf_3"/>
    <property type="match status" value="1"/>
</dbReference>
<evidence type="ECO:0000259" key="5">
    <source>
        <dbReference type="Pfam" id="PF02885"/>
    </source>
</evidence>
<dbReference type="Gene3D" id="1.20.970.10">
    <property type="entry name" value="Transferase, Pyrimidine Nucleoside Phosphorylase, Chain C"/>
    <property type="match status" value="1"/>
</dbReference>
<feature type="domain" description="Glycosyl transferase family 3 N-terminal" evidence="5">
    <location>
        <begin position="9"/>
        <end position="73"/>
    </location>
</feature>
<dbReference type="GO" id="GO:0005829">
    <property type="term" value="C:cytosol"/>
    <property type="evidence" value="ECO:0007669"/>
    <property type="project" value="TreeGrafter"/>
</dbReference>
<name>A0A1E5Q9W1_9PROT</name>
<dbReference type="SUPFAM" id="SSF47648">
    <property type="entry name" value="Nucleoside phosphorylase/phosphoribosyltransferase N-terminal domain"/>
    <property type="match status" value="1"/>
</dbReference>
<dbReference type="InterPro" id="IPR035902">
    <property type="entry name" value="Nuc_phospho_transferase"/>
</dbReference>
<evidence type="ECO:0000259" key="4">
    <source>
        <dbReference type="Pfam" id="PF00591"/>
    </source>
</evidence>
<dbReference type="GO" id="GO:0004048">
    <property type="term" value="F:anthranilate phosphoribosyltransferase activity"/>
    <property type="evidence" value="ECO:0007669"/>
    <property type="project" value="InterPro"/>
</dbReference>
<dbReference type="NCBIfam" id="NF006564">
    <property type="entry name" value="PRK09071.1"/>
    <property type="match status" value="1"/>
</dbReference>
<dbReference type="AlphaFoldDB" id="A0A1E5Q9W1"/>
<keyword evidence="2 6" id="KW-0808">Transferase</keyword>
<dbReference type="PANTHER" id="PTHR43285:SF2">
    <property type="entry name" value="ANTHRANILATE PHOSPHORIBOSYLTRANSFERASE"/>
    <property type="match status" value="1"/>
</dbReference>
<dbReference type="SUPFAM" id="SSF52418">
    <property type="entry name" value="Nucleoside phosphorylase/phosphoribosyltransferase catalytic domain"/>
    <property type="match status" value="1"/>
</dbReference>
<dbReference type="EMBL" id="MCGG01000014">
    <property type="protein sequence ID" value="OEJ68390.1"/>
    <property type="molecule type" value="Genomic_DNA"/>
</dbReference>
<accession>A0A1E5Q9W1</accession>
<comment type="caution">
    <text evidence="6">The sequence shown here is derived from an EMBL/GenBank/DDBJ whole genome shotgun (WGS) entry which is preliminary data.</text>
</comment>
<dbReference type="GO" id="GO:0000162">
    <property type="term" value="P:L-tryptophan biosynthetic process"/>
    <property type="evidence" value="ECO:0007669"/>
    <property type="project" value="UniProtKB-KW"/>
</dbReference>
<dbReference type="Proteomes" id="UP000095347">
    <property type="component" value="Unassembled WGS sequence"/>
</dbReference>
<dbReference type="RefSeq" id="WP_069957231.1">
    <property type="nucleotide sequence ID" value="NZ_MCGG01000014.1"/>
</dbReference>
<evidence type="ECO:0000256" key="2">
    <source>
        <dbReference type="ARBA" id="ARBA00022679"/>
    </source>
</evidence>
<dbReference type="InterPro" id="IPR000312">
    <property type="entry name" value="Glycosyl_Trfase_fam3"/>
</dbReference>
<dbReference type="InterPro" id="IPR005940">
    <property type="entry name" value="Anthranilate_Pribosyl_Tfrase"/>
</dbReference>
<gene>
    <name evidence="6" type="ORF">BEN30_06430</name>
</gene>
<dbReference type="Pfam" id="PF02885">
    <property type="entry name" value="Glycos_trans_3N"/>
    <property type="match status" value="1"/>
</dbReference>